<gene>
    <name evidence="2" type="ORF">NPIL_670141</name>
</gene>
<accession>A0A8X6R4U1</accession>
<evidence type="ECO:0000256" key="1">
    <source>
        <dbReference type="SAM" id="MobiDB-lite"/>
    </source>
</evidence>
<dbReference type="EMBL" id="BMAW01040957">
    <property type="protein sequence ID" value="GFU61819.1"/>
    <property type="molecule type" value="Genomic_DNA"/>
</dbReference>
<dbReference type="Proteomes" id="UP000887013">
    <property type="component" value="Unassembled WGS sequence"/>
</dbReference>
<comment type="caution">
    <text evidence="2">The sequence shown here is derived from an EMBL/GenBank/DDBJ whole genome shotgun (WGS) entry which is preliminary data.</text>
</comment>
<name>A0A8X6R4U1_NEPPI</name>
<evidence type="ECO:0000313" key="3">
    <source>
        <dbReference type="Proteomes" id="UP000887013"/>
    </source>
</evidence>
<keyword evidence="3" id="KW-1185">Reference proteome</keyword>
<reference evidence="2" key="1">
    <citation type="submission" date="2020-08" db="EMBL/GenBank/DDBJ databases">
        <title>Multicomponent nature underlies the extraordinary mechanical properties of spider dragline silk.</title>
        <authorList>
            <person name="Kono N."/>
            <person name="Nakamura H."/>
            <person name="Mori M."/>
            <person name="Yoshida Y."/>
            <person name="Ohtoshi R."/>
            <person name="Malay A.D."/>
            <person name="Moran D.A.P."/>
            <person name="Tomita M."/>
            <person name="Numata K."/>
            <person name="Arakawa K."/>
        </authorList>
    </citation>
    <scope>NUCLEOTIDE SEQUENCE</scope>
</reference>
<feature type="region of interest" description="Disordered" evidence="1">
    <location>
        <begin position="1"/>
        <end position="41"/>
    </location>
</feature>
<organism evidence="2 3">
    <name type="scientific">Nephila pilipes</name>
    <name type="common">Giant wood spider</name>
    <name type="synonym">Nephila maculata</name>
    <dbReference type="NCBI Taxonomy" id="299642"/>
    <lineage>
        <taxon>Eukaryota</taxon>
        <taxon>Metazoa</taxon>
        <taxon>Ecdysozoa</taxon>
        <taxon>Arthropoda</taxon>
        <taxon>Chelicerata</taxon>
        <taxon>Arachnida</taxon>
        <taxon>Araneae</taxon>
        <taxon>Araneomorphae</taxon>
        <taxon>Entelegynae</taxon>
        <taxon>Araneoidea</taxon>
        <taxon>Nephilidae</taxon>
        <taxon>Nephila</taxon>
    </lineage>
</organism>
<protein>
    <submittedName>
        <fullName evidence="2">Uncharacterized protein</fullName>
    </submittedName>
</protein>
<sequence>MDRRSKDVGNSTRRNVVLDRIGKKTNAKKRRGNEGKRRGFKTGLRAKDKVQVSPHLGSFLPCSEEGFSDFMVAFPHNKIIKDPPVD</sequence>
<proteinExistence type="predicted"/>
<dbReference type="AlphaFoldDB" id="A0A8X6R4U1"/>
<evidence type="ECO:0000313" key="2">
    <source>
        <dbReference type="EMBL" id="GFU61819.1"/>
    </source>
</evidence>